<evidence type="ECO:0000313" key="1">
    <source>
        <dbReference type="EMBL" id="KAJ0183955.1"/>
    </source>
</evidence>
<evidence type="ECO:0000313" key="2">
    <source>
        <dbReference type="Proteomes" id="UP000824533"/>
    </source>
</evidence>
<dbReference type="Proteomes" id="UP000824533">
    <property type="component" value="Linkage Group LG01"/>
</dbReference>
<comment type="caution">
    <text evidence="1">The sequence shown here is derived from an EMBL/GenBank/DDBJ whole genome shotgun (WGS) entry which is preliminary data.</text>
</comment>
<accession>A0ACC1DJI4</accession>
<proteinExistence type="predicted"/>
<dbReference type="EMBL" id="CM034387">
    <property type="protein sequence ID" value="KAJ0183955.1"/>
    <property type="molecule type" value="Genomic_DNA"/>
</dbReference>
<sequence>MVNRYERRLVACVLLAVTAVVAAASYDRERLEIAKQILEEVPLTDGHNDLPWNIRKFLRNQINDFELDTDLTVVEPWSISKYSHTDLPRLREGMVGAQFWSAFVPCSTQNKDAVQLTLEQIDVIKRLVDKYPQYLQLATSVTDVLLTMGTMVNRPREQKAGFAVTGVISVNRSISLRADSSNEAPAANGLTEFGVKVVREMNRLGMLVDLSHVGENTTRAAIRVSRAPVIFSHSSVYSLCNHKRNVPDDIIQSLKENGGIIMVNFFPDFVKCAPNATLSDVAEHFHYIKRMIGADFVGIGGDFDGVNRVPRGLEDVSKYPELFAELLRGGQWSVQELKNLAGLNMLRVMRQVEKVRDEMRTNGVEPEEHPDSPNDNGNCTSNAFYTEYV</sequence>
<keyword evidence="2" id="KW-1185">Reference proteome</keyword>
<protein>
    <submittedName>
        <fullName evidence="1">Uncharacterized protein</fullName>
    </submittedName>
</protein>
<gene>
    <name evidence="1" type="ORF">K1T71_000378</name>
</gene>
<reference evidence="1 2" key="1">
    <citation type="journal article" date="2021" name="Front. Genet.">
        <title>Chromosome-Level Genome Assembly Reveals Significant Gene Expansion in the Toll and IMD Signaling Pathways of Dendrolimus kikuchii.</title>
        <authorList>
            <person name="Zhou J."/>
            <person name="Wu P."/>
            <person name="Xiong Z."/>
            <person name="Liu N."/>
            <person name="Zhao N."/>
            <person name="Ji M."/>
            <person name="Qiu Y."/>
            <person name="Yang B."/>
        </authorList>
    </citation>
    <scope>NUCLEOTIDE SEQUENCE [LARGE SCALE GENOMIC DNA]</scope>
    <source>
        <strain evidence="1">Ann1</strain>
    </source>
</reference>
<organism evidence="1 2">
    <name type="scientific">Dendrolimus kikuchii</name>
    <dbReference type="NCBI Taxonomy" id="765133"/>
    <lineage>
        <taxon>Eukaryota</taxon>
        <taxon>Metazoa</taxon>
        <taxon>Ecdysozoa</taxon>
        <taxon>Arthropoda</taxon>
        <taxon>Hexapoda</taxon>
        <taxon>Insecta</taxon>
        <taxon>Pterygota</taxon>
        <taxon>Neoptera</taxon>
        <taxon>Endopterygota</taxon>
        <taxon>Lepidoptera</taxon>
        <taxon>Glossata</taxon>
        <taxon>Ditrysia</taxon>
        <taxon>Bombycoidea</taxon>
        <taxon>Lasiocampidae</taxon>
        <taxon>Dendrolimus</taxon>
    </lineage>
</organism>
<name>A0ACC1DJI4_9NEOP</name>